<evidence type="ECO:0000256" key="1">
    <source>
        <dbReference type="ARBA" id="ARBA00005432"/>
    </source>
</evidence>
<evidence type="ECO:0000313" key="5">
    <source>
        <dbReference type="Proteomes" id="UP000736335"/>
    </source>
</evidence>
<comment type="caution">
    <text evidence="4">The sequence shown here is derived from an EMBL/GenBank/DDBJ whole genome shotgun (WGS) entry which is preliminary data.</text>
</comment>
<dbReference type="Pfam" id="PF01255">
    <property type="entry name" value="Prenyltransf"/>
    <property type="match status" value="1"/>
</dbReference>
<dbReference type="PROSITE" id="PS01066">
    <property type="entry name" value="UPP_SYNTHASE"/>
    <property type="match status" value="1"/>
</dbReference>
<dbReference type="GO" id="GO:0016094">
    <property type="term" value="P:polyprenol biosynthetic process"/>
    <property type="evidence" value="ECO:0007669"/>
    <property type="project" value="TreeGrafter"/>
</dbReference>
<dbReference type="EC" id="2.5.1.-" evidence="3"/>
<dbReference type="InterPro" id="IPR036424">
    <property type="entry name" value="UPP_synth-like_sf"/>
</dbReference>
<dbReference type="GO" id="GO:0045547">
    <property type="term" value="F:ditrans,polycis-polyprenyl diphosphate synthase [(2E,6E)-farnesyl diphosphate specific] activity"/>
    <property type="evidence" value="ECO:0007669"/>
    <property type="project" value="TreeGrafter"/>
</dbReference>
<feature type="transmembrane region" description="Helical" evidence="3">
    <location>
        <begin position="237"/>
        <end position="257"/>
    </location>
</feature>
<protein>
    <recommendedName>
        <fullName evidence="3">Alkyl transferase</fullName>
        <ecNumber evidence="3">2.5.1.-</ecNumber>
    </recommendedName>
</protein>
<keyword evidence="3" id="KW-0812">Transmembrane</keyword>
<dbReference type="GO" id="GO:0005783">
    <property type="term" value="C:endoplasmic reticulum"/>
    <property type="evidence" value="ECO:0007669"/>
    <property type="project" value="TreeGrafter"/>
</dbReference>
<keyword evidence="3" id="KW-1133">Transmembrane helix</keyword>
<organism evidence="4 5">
    <name type="scientific">Thelephora terrestris</name>
    <dbReference type="NCBI Taxonomy" id="56493"/>
    <lineage>
        <taxon>Eukaryota</taxon>
        <taxon>Fungi</taxon>
        <taxon>Dikarya</taxon>
        <taxon>Basidiomycota</taxon>
        <taxon>Agaricomycotina</taxon>
        <taxon>Agaricomycetes</taxon>
        <taxon>Thelephorales</taxon>
        <taxon>Thelephoraceae</taxon>
        <taxon>Thelephora</taxon>
    </lineage>
</organism>
<name>A0A9P6HLM7_9AGAM</name>
<dbReference type="Proteomes" id="UP000736335">
    <property type="component" value="Unassembled WGS sequence"/>
</dbReference>
<reference evidence="4" key="1">
    <citation type="journal article" date="2020" name="Nat. Commun.">
        <title>Large-scale genome sequencing of mycorrhizal fungi provides insights into the early evolution of symbiotic traits.</title>
        <authorList>
            <person name="Miyauchi S."/>
            <person name="Kiss E."/>
            <person name="Kuo A."/>
            <person name="Drula E."/>
            <person name="Kohler A."/>
            <person name="Sanchez-Garcia M."/>
            <person name="Morin E."/>
            <person name="Andreopoulos B."/>
            <person name="Barry K.W."/>
            <person name="Bonito G."/>
            <person name="Buee M."/>
            <person name="Carver A."/>
            <person name="Chen C."/>
            <person name="Cichocki N."/>
            <person name="Clum A."/>
            <person name="Culley D."/>
            <person name="Crous P.W."/>
            <person name="Fauchery L."/>
            <person name="Girlanda M."/>
            <person name="Hayes R.D."/>
            <person name="Keri Z."/>
            <person name="LaButti K."/>
            <person name="Lipzen A."/>
            <person name="Lombard V."/>
            <person name="Magnuson J."/>
            <person name="Maillard F."/>
            <person name="Murat C."/>
            <person name="Nolan M."/>
            <person name="Ohm R.A."/>
            <person name="Pangilinan J."/>
            <person name="Pereira M.F."/>
            <person name="Perotto S."/>
            <person name="Peter M."/>
            <person name="Pfister S."/>
            <person name="Riley R."/>
            <person name="Sitrit Y."/>
            <person name="Stielow J.B."/>
            <person name="Szollosi G."/>
            <person name="Zifcakova L."/>
            <person name="Stursova M."/>
            <person name="Spatafora J.W."/>
            <person name="Tedersoo L."/>
            <person name="Vaario L.M."/>
            <person name="Yamada A."/>
            <person name="Yan M."/>
            <person name="Wang P."/>
            <person name="Xu J."/>
            <person name="Bruns T."/>
            <person name="Baldrian P."/>
            <person name="Vilgalys R."/>
            <person name="Dunand C."/>
            <person name="Henrissat B."/>
            <person name="Grigoriev I.V."/>
            <person name="Hibbett D."/>
            <person name="Nagy L.G."/>
            <person name="Martin F.M."/>
        </authorList>
    </citation>
    <scope>NUCLEOTIDE SEQUENCE</scope>
    <source>
        <strain evidence="4">UH-Tt-Lm1</strain>
    </source>
</reference>
<accession>A0A9P6HLM7</accession>
<proteinExistence type="inferred from homology"/>
<dbReference type="PANTHER" id="PTHR10291">
    <property type="entry name" value="DEHYDRODOLICHYL DIPHOSPHATE SYNTHASE FAMILY MEMBER"/>
    <property type="match status" value="1"/>
</dbReference>
<dbReference type="Gene3D" id="3.40.1180.10">
    <property type="entry name" value="Decaprenyl diphosphate synthase-like"/>
    <property type="match status" value="1"/>
</dbReference>
<dbReference type="AlphaFoldDB" id="A0A9P6HLM7"/>
<dbReference type="NCBIfam" id="TIGR00055">
    <property type="entry name" value="uppS"/>
    <property type="match status" value="1"/>
</dbReference>
<dbReference type="CDD" id="cd00475">
    <property type="entry name" value="Cis_IPPS"/>
    <property type="match status" value="1"/>
</dbReference>
<keyword evidence="5" id="KW-1185">Reference proteome</keyword>
<dbReference type="InterPro" id="IPR018520">
    <property type="entry name" value="UPP_synth-like_CS"/>
</dbReference>
<dbReference type="InterPro" id="IPR001441">
    <property type="entry name" value="UPP_synth-like"/>
</dbReference>
<dbReference type="EMBL" id="WIUZ02000003">
    <property type="protein sequence ID" value="KAF9789663.1"/>
    <property type="molecule type" value="Genomic_DNA"/>
</dbReference>
<comment type="similarity">
    <text evidence="1 3">Belongs to the UPP synthase family.</text>
</comment>
<sequence length="262" mass="29654">MDGNRRYARQRNMAVKEGHTSGFYALQKVVNICFTLGVECVTVFAFSIENFKRSEEEVAALMELAGACLLELTKHGELLDRHGVRLNVLGRIEMLPENIQKSVRDAQEMTKNNNKSIFNLCMPYTSRDEITTAVQLAVREKVASGLGDAEHPITERDIERYMMTTLGGSPPLDILIRSSGVKRLSDFLMWQASENVQIHFAPTHWPDFGFWDLLPAILDYQAKAWNRQGDSRGPRRLMSFGIECVVLVVTVTLLASFTRLRT</sequence>
<dbReference type="OrthoDB" id="4173905at2759"/>
<dbReference type="GO" id="GO:0005811">
    <property type="term" value="C:lipid droplet"/>
    <property type="evidence" value="ECO:0007669"/>
    <property type="project" value="TreeGrafter"/>
</dbReference>
<dbReference type="SUPFAM" id="SSF64005">
    <property type="entry name" value="Undecaprenyl diphosphate synthase"/>
    <property type="match status" value="1"/>
</dbReference>
<dbReference type="PANTHER" id="PTHR10291:SF43">
    <property type="entry name" value="DEHYDRODOLICHYL DIPHOSPHATE SYNTHASE COMPLEX SUBUNIT DHDDS"/>
    <property type="match status" value="1"/>
</dbReference>
<reference evidence="4" key="2">
    <citation type="submission" date="2020-11" db="EMBL/GenBank/DDBJ databases">
        <authorList>
            <consortium name="DOE Joint Genome Institute"/>
            <person name="Kuo A."/>
            <person name="Miyauchi S."/>
            <person name="Kiss E."/>
            <person name="Drula E."/>
            <person name="Kohler A."/>
            <person name="Sanchez-Garcia M."/>
            <person name="Andreopoulos B."/>
            <person name="Barry K.W."/>
            <person name="Bonito G."/>
            <person name="Buee M."/>
            <person name="Carver A."/>
            <person name="Chen C."/>
            <person name="Cichocki N."/>
            <person name="Clum A."/>
            <person name="Culley D."/>
            <person name="Crous P.W."/>
            <person name="Fauchery L."/>
            <person name="Girlanda M."/>
            <person name="Hayes R."/>
            <person name="Keri Z."/>
            <person name="Labutti K."/>
            <person name="Lipzen A."/>
            <person name="Lombard V."/>
            <person name="Magnuson J."/>
            <person name="Maillard F."/>
            <person name="Morin E."/>
            <person name="Murat C."/>
            <person name="Nolan M."/>
            <person name="Ohm R."/>
            <person name="Pangilinan J."/>
            <person name="Pereira M."/>
            <person name="Perotto S."/>
            <person name="Peter M."/>
            <person name="Riley R."/>
            <person name="Sitrit Y."/>
            <person name="Stielow B."/>
            <person name="Szollosi G."/>
            <person name="Zifcakova L."/>
            <person name="Stursova M."/>
            <person name="Spatafora J.W."/>
            <person name="Tedersoo L."/>
            <person name="Vaario L.-M."/>
            <person name="Yamada A."/>
            <person name="Yan M."/>
            <person name="Wang P."/>
            <person name="Xu J."/>
            <person name="Bruns T."/>
            <person name="Baldrian P."/>
            <person name="Vilgalys R."/>
            <person name="Henrissat B."/>
            <person name="Grigoriev I.V."/>
            <person name="Hibbett D."/>
            <person name="Nagy L.G."/>
            <person name="Martin F.M."/>
        </authorList>
    </citation>
    <scope>NUCLEOTIDE SEQUENCE</scope>
    <source>
        <strain evidence="4">UH-Tt-Lm1</strain>
    </source>
</reference>
<gene>
    <name evidence="4" type="ORF">BJ322DRAFT_1105520</name>
</gene>
<dbReference type="GO" id="GO:1904423">
    <property type="term" value="C:dehydrodolichyl diphosphate synthase complex"/>
    <property type="evidence" value="ECO:0007669"/>
    <property type="project" value="TreeGrafter"/>
</dbReference>
<evidence type="ECO:0000313" key="4">
    <source>
        <dbReference type="EMBL" id="KAF9789663.1"/>
    </source>
</evidence>
<keyword evidence="3" id="KW-0472">Membrane</keyword>
<dbReference type="GO" id="GO:0016020">
    <property type="term" value="C:membrane"/>
    <property type="evidence" value="ECO:0007669"/>
    <property type="project" value="TreeGrafter"/>
</dbReference>
<evidence type="ECO:0000256" key="3">
    <source>
        <dbReference type="RuleBase" id="RU363018"/>
    </source>
</evidence>
<evidence type="ECO:0000256" key="2">
    <source>
        <dbReference type="ARBA" id="ARBA00022679"/>
    </source>
</evidence>
<keyword evidence="2 3" id="KW-0808">Transferase</keyword>